<dbReference type="SUPFAM" id="SSF54534">
    <property type="entry name" value="FKBP-like"/>
    <property type="match status" value="1"/>
</dbReference>
<dbReference type="InterPro" id="IPR046357">
    <property type="entry name" value="PPIase_dom_sf"/>
</dbReference>
<organism evidence="8 9">
    <name type="scientific">Brevundimonas denitrificans</name>
    <dbReference type="NCBI Taxonomy" id="1443434"/>
    <lineage>
        <taxon>Bacteria</taxon>
        <taxon>Pseudomonadati</taxon>
        <taxon>Pseudomonadota</taxon>
        <taxon>Alphaproteobacteria</taxon>
        <taxon>Caulobacterales</taxon>
        <taxon>Caulobacteraceae</taxon>
        <taxon>Brevundimonas</taxon>
    </lineage>
</organism>
<keyword evidence="3 5" id="KW-0697">Rotamase</keyword>
<comment type="catalytic activity">
    <reaction evidence="1 5 6">
        <text>[protein]-peptidylproline (omega=180) = [protein]-peptidylproline (omega=0)</text>
        <dbReference type="Rhea" id="RHEA:16237"/>
        <dbReference type="Rhea" id="RHEA-COMP:10747"/>
        <dbReference type="Rhea" id="RHEA-COMP:10748"/>
        <dbReference type="ChEBI" id="CHEBI:83833"/>
        <dbReference type="ChEBI" id="CHEBI:83834"/>
        <dbReference type="EC" id="5.2.1.8"/>
    </reaction>
</comment>
<dbReference type="EMBL" id="BSOY01000049">
    <property type="protein sequence ID" value="GLS02058.1"/>
    <property type="molecule type" value="Genomic_DNA"/>
</dbReference>
<dbReference type="Pfam" id="PF01346">
    <property type="entry name" value="FKBP_N"/>
    <property type="match status" value="1"/>
</dbReference>
<evidence type="ECO:0000313" key="8">
    <source>
        <dbReference type="EMBL" id="GLS02058.1"/>
    </source>
</evidence>
<evidence type="ECO:0000313" key="9">
    <source>
        <dbReference type="Proteomes" id="UP001156921"/>
    </source>
</evidence>
<dbReference type="Proteomes" id="UP001156921">
    <property type="component" value="Unassembled WGS sequence"/>
</dbReference>
<feature type="domain" description="PPIase FKBP-type" evidence="7">
    <location>
        <begin position="72"/>
        <end position="157"/>
    </location>
</feature>
<dbReference type="Gene3D" id="3.10.50.40">
    <property type="match status" value="1"/>
</dbReference>
<sequence>MALAVVAVLAGSLAACDRAPTAPDETAAQNLRAAEFFLTSNARVEGVRTLPSGVQYKVLRSGPPGGERPDRNDLVRVDYEGTLTDGTVFDSSYQAGQPAVFTVSDVVPGWTEVLQQMRVGDEWVVYLPPALGYGEQGRPGIPPNAVMVFRLKLLDIARAPGGERGGAIAQG</sequence>
<dbReference type="EC" id="5.2.1.8" evidence="6"/>
<evidence type="ECO:0000256" key="5">
    <source>
        <dbReference type="PROSITE-ProRule" id="PRU00277"/>
    </source>
</evidence>
<evidence type="ECO:0000256" key="4">
    <source>
        <dbReference type="ARBA" id="ARBA00023235"/>
    </source>
</evidence>
<evidence type="ECO:0000256" key="6">
    <source>
        <dbReference type="RuleBase" id="RU003915"/>
    </source>
</evidence>
<evidence type="ECO:0000256" key="3">
    <source>
        <dbReference type="ARBA" id="ARBA00023110"/>
    </source>
</evidence>
<dbReference type="InterPro" id="IPR001179">
    <property type="entry name" value="PPIase_FKBP_dom"/>
</dbReference>
<evidence type="ECO:0000256" key="1">
    <source>
        <dbReference type="ARBA" id="ARBA00000971"/>
    </source>
</evidence>
<proteinExistence type="inferred from homology"/>
<dbReference type="PANTHER" id="PTHR43811">
    <property type="entry name" value="FKBP-TYPE PEPTIDYL-PROLYL CIS-TRANS ISOMERASE FKPA"/>
    <property type="match status" value="1"/>
</dbReference>
<protein>
    <recommendedName>
        <fullName evidence="6">Peptidyl-prolyl cis-trans isomerase</fullName>
        <ecNumber evidence="6">5.2.1.8</ecNumber>
    </recommendedName>
</protein>
<name>A0ABQ6BQD1_9CAUL</name>
<dbReference type="PROSITE" id="PS50059">
    <property type="entry name" value="FKBP_PPIASE"/>
    <property type="match status" value="1"/>
</dbReference>
<gene>
    <name evidence="8" type="ORF">GCM10007859_20780</name>
</gene>
<dbReference type="GO" id="GO:0016853">
    <property type="term" value="F:isomerase activity"/>
    <property type="evidence" value="ECO:0007669"/>
    <property type="project" value="UniProtKB-KW"/>
</dbReference>
<dbReference type="InterPro" id="IPR000774">
    <property type="entry name" value="PPIase_FKBP_N"/>
</dbReference>
<dbReference type="Pfam" id="PF00254">
    <property type="entry name" value="FKBP_C"/>
    <property type="match status" value="1"/>
</dbReference>
<accession>A0ABQ6BQD1</accession>
<reference evidence="9" key="1">
    <citation type="journal article" date="2019" name="Int. J. Syst. Evol. Microbiol.">
        <title>The Global Catalogue of Microorganisms (GCM) 10K type strain sequencing project: providing services to taxonomists for standard genome sequencing and annotation.</title>
        <authorList>
            <consortium name="The Broad Institute Genomics Platform"/>
            <consortium name="The Broad Institute Genome Sequencing Center for Infectious Disease"/>
            <person name="Wu L."/>
            <person name="Ma J."/>
        </authorList>
    </citation>
    <scope>NUCLEOTIDE SEQUENCE [LARGE SCALE GENOMIC DNA]</scope>
    <source>
        <strain evidence="9">NBRC 110107</strain>
    </source>
</reference>
<keyword evidence="4 5" id="KW-0413">Isomerase</keyword>
<comment type="caution">
    <text evidence="8">The sequence shown here is derived from an EMBL/GenBank/DDBJ whole genome shotgun (WGS) entry which is preliminary data.</text>
</comment>
<evidence type="ECO:0000256" key="2">
    <source>
        <dbReference type="ARBA" id="ARBA00006577"/>
    </source>
</evidence>
<comment type="similarity">
    <text evidence="2 6">Belongs to the FKBP-type PPIase family.</text>
</comment>
<keyword evidence="9" id="KW-1185">Reference proteome</keyword>
<dbReference type="PANTHER" id="PTHR43811:SF23">
    <property type="entry name" value="FKBP-TYPE 22 KDA PEPTIDYL-PROLYL CIS-TRANS ISOMERASE"/>
    <property type="match status" value="1"/>
</dbReference>
<evidence type="ECO:0000259" key="7">
    <source>
        <dbReference type="PROSITE" id="PS50059"/>
    </source>
</evidence>